<evidence type="ECO:0000313" key="2">
    <source>
        <dbReference type="EMBL" id="MFG6464176.1"/>
    </source>
</evidence>
<organism evidence="2 3">
    <name type="scientific">Pelomonas lactea</name>
    <dbReference type="NCBI Taxonomy" id="3299030"/>
    <lineage>
        <taxon>Bacteria</taxon>
        <taxon>Pseudomonadati</taxon>
        <taxon>Pseudomonadota</taxon>
        <taxon>Betaproteobacteria</taxon>
        <taxon>Burkholderiales</taxon>
        <taxon>Sphaerotilaceae</taxon>
        <taxon>Roseateles</taxon>
    </lineage>
</organism>
<protein>
    <submittedName>
        <fullName evidence="2">DUF2262 domain-containing protein</fullName>
    </submittedName>
</protein>
<keyword evidence="3" id="KW-1185">Reference proteome</keyword>
<dbReference type="EMBL" id="JBIGHX010000009">
    <property type="protein sequence ID" value="MFG6464176.1"/>
    <property type="molecule type" value="Genomic_DNA"/>
</dbReference>
<name>A0ABW7GQE8_9BURK</name>
<evidence type="ECO:0000313" key="3">
    <source>
        <dbReference type="Proteomes" id="UP001606302"/>
    </source>
</evidence>
<proteinExistence type="predicted"/>
<accession>A0ABW7GQE8</accession>
<comment type="caution">
    <text evidence="2">The sequence shown here is derived from an EMBL/GenBank/DDBJ whole genome shotgun (WGS) entry which is preliminary data.</text>
</comment>
<dbReference type="Pfam" id="PF10020">
    <property type="entry name" value="DUF2262"/>
    <property type="match status" value="1"/>
</dbReference>
<dbReference type="InterPro" id="IPR019260">
    <property type="entry name" value="DUF2262"/>
</dbReference>
<reference evidence="2 3" key="1">
    <citation type="submission" date="2024-08" db="EMBL/GenBank/DDBJ databases">
        <authorList>
            <person name="Lu H."/>
        </authorList>
    </citation>
    <scope>NUCLEOTIDE SEQUENCE [LARGE SCALE GENOMIC DNA]</scope>
    <source>
        <strain evidence="2 3">DXS20W</strain>
    </source>
</reference>
<gene>
    <name evidence="2" type="ORF">ACG04Q_21590</name>
</gene>
<dbReference type="RefSeq" id="WP_394513496.1">
    <property type="nucleotide sequence ID" value="NZ_JBIGHX010000009.1"/>
</dbReference>
<feature type="domain" description="DUF2262" evidence="1">
    <location>
        <begin position="53"/>
        <end position="162"/>
    </location>
</feature>
<sequence length="177" mass="19411">MNWNRLRLALKQVLHWLAPQRSAEPLAVSHPVLGELAGTADELHGSTALGARSLKLTVRRDDQAMETTLALAEQVIAHLPALHERSLRRIADGFLVSYNDDWRVGQTVDADGRRVRFENPALSAEAFCVQFALTTVEAGGCDVVALWYDCGELFWGHGFCVTSFDGVAGELHAEMLG</sequence>
<evidence type="ECO:0000259" key="1">
    <source>
        <dbReference type="Pfam" id="PF10020"/>
    </source>
</evidence>
<dbReference type="Proteomes" id="UP001606302">
    <property type="component" value="Unassembled WGS sequence"/>
</dbReference>